<dbReference type="GO" id="GO:0006281">
    <property type="term" value="P:DNA repair"/>
    <property type="evidence" value="ECO:0007669"/>
    <property type="project" value="InterPro"/>
</dbReference>
<protein>
    <submittedName>
        <fullName evidence="1">Endonuclease V</fullName>
    </submittedName>
</protein>
<gene>
    <name evidence="1" type="ORF">EKN56_14800</name>
</gene>
<dbReference type="InterPro" id="IPR007581">
    <property type="entry name" value="Endonuclease-V"/>
</dbReference>
<accession>A0A411WN13</accession>
<sequence length="170" mass="19034">MLLAIDVYYIDNSAKTVGVLFDNWQADSPAEILVAYKHDVAPYQSGEFYIRELPCITELLKQVDLSTLSAIIVDGYVCLDNHGKSGLGDYLYQYIDRQVPVIGVAKKAFNENTKYVAEVFRGKSSKPLYVTAVGLPLERVAEAVGTMHGKHRMPTLLTLMDQQTKIFKLE</sequence>
<dbReference type="KEGG" id="prag:EKN56_14800"/>
<keyword evidence="1" id="KW-0540">Nuclease</keyword>
<name>A0A411WN13_9GAMM</name>
<dbReference type="Gene3D" id="3.30.2170.10">
    <property type="entry name" value="archaeoglobus fulgidus dsm 4304 superfamily"/>
    <property type="match status" value="1"/>
</dbReference>
<dbReference type="Pfam" id="PF04493">
    <property type="entry name" value="Endonuclease_5"/>
    <property type="match status" value="1"/>
</dbReference>
<keyword evidence="2" id="KW-1185">Reference proteome</keyword>
<organism evidence="1 2">
    <name type="scientific">Limnobaculum zhutongyuii</name>
    <dbReference type="NCBI Taxonomy" id="2498113"/>
    <lineage>
        <taxon>Bacteria</taxon>
        <taxon>Pseudomonadati</taxon>
        <taxon>Pseudomonadota</taxon>
        <taxon>Gammaproteobacteria</taxon>
        <taxon>Enterobacterales</taxon>
        <taxon>Budviciaceae</taxon>
        <taxon>Limnobaculum</taxon>
    </lineage>
</organism>
<dbReference type="AlphaFoldDB" id="A0A411WN13"/>
<keyword evidence="1" id="KW-0378">Hydrolase</keyword>
<evidence type="ECO:0000313" key="2">
    <source>
        <dbReference type="Proteomes" id="UP000293154"/>
    </source>
</evidence>
<keyword evidence="1" id="KW-0255">Endonuclease</keyword>
<dbReference type="Proteomes" id="UP000293154">
    <property type="component" value="Chromosome"/>
</dbReference>
<dbReference type="OrthoDB" id="2593273at2"/>
<reference evidence="1 2" key="1">
    <citation type="submission" date="2019-03" db="EMBL/GenBank/DDBJ databases">
        <title>Pragia sp. nov. isolated from the gut tract of Carduelis flavirostris.</title>
        <authorList>
            <person name="Ge Y."/>
        </authorList>
    </citation>
    <scope>NUCLEOTIDE SEQUENCE [LARGE SCALE GENOMIC DNA]</scope>
    <source>
        <strain evidence="1 2">CF-458</strain>
    </source>
</reference>
<proteinExistence type="predicted"/>
<evidence type="ECO:0000313" key="1">
    <source>
        <dbReference type="EMBL" id="QBH97558.1"/>
    </source>
</evidence>
<dbReference type="EMBL" id="CP034752">
    <property type="protein sequence ID" value="QBH97558.1"/>
    <property type="molecule type" value="Genomic_DNA"/>
</dbReference>
<dbReference type="GO" id="GO:0004519">
    <property type="term" value="F:endonuclease activity"/>
    <property type="evidence" value="ECO:0007669"/>
    <property type="project" value="UniProtKB-KW"/>
</dbReference>
<dbReference type="RefSeq" id="WP_130592490.1">
    <property type="nucleotide sequence ID" value="NZ_CP034752.1"/>
</dbReference>